<protein>
    <submittedName>
        <fullName evidence="1">Uncharacterized protein</fullName>
    </submittedName>
</protein>
<organism evidence="1 2">
    <name type="scientific">Clostridium saccharobutylicum</name>
    <dbReference type="NCBI Taxonomy" id="169679"/>
    <lineage>
        <taxon>Bacteria</taxon>
        <taxon>Bacillati</taxon>
        <taxon>Bacillota</taxon>
        <taxon>Clostridia</taxon>
        <taxon>Eubacteriales</taxon>
        <taxon>Clostridiaceae</taxon>
        <taxon>Clostridium</taxon>
    </lineage>
</organism>
<dbReference type="AlphaFoldDB" id="A0A1S8N609"/>
<evidence type="ECO:0000313" key="2">
    <source>
        <dbReference type="Proteomes" id="UP000191154"/>
    </source>
</evidence>
<reference evidence="1 2" key="1">
    <citation type="submission" date="2016-05" db="EMBL/GenBank/DDBJ databases">
        <title>Microbial solvent formation.</title>
        <authorList>
            <person name="Poehlein A."/>
            <person name="Montoya Solano J.D."/>
            <person name="Flitsch S."/>
            <person name="Krabben P."/>
            <person name="Duerre P."/>
            <person name="Daniel R."/>
        </authorList>
    </citation>
    <scope>NUCLEOTIDE SEQUENCE [LARGE SCALE GENOMIC DNA]</scope>
    <source>
        <strain evidence="1 2">L1-8</strain>
    </source>
</reference>
<gene>
    <name evidence="1" type="ORF">CLOSAC_21380</name>
</gene>
<comment type="caution">
    <text evidence="1">The sequence shown here is derived from an EMBL/GenBank/DDBJ whole genome shotgun (WGS) entry which is preliminary data.</text>
</comment>
<dbReference type="RefSeq" id="WP_077865412.1">
    <property type="nucleotide sequence ID" value="NZ_LZYZ01000004.1"/>
</dbReference>
<sequence length="158" mass="18850">MKYTIRQLFEVIDEVKDEKEFFYELDGGNEGADYFIELITSFLPKEKEIIRSDCHEQYLNDLKLGEQELDVDGILIFERMAHEEDYRILRVNTIGEVEKIIFGKAGITNMFTADIIIIENGKRKKYSIKDEKGNVMNCQDFYRKDYKNLDDEYFIEWI</sequence>
<dbReference type="EMBL" id="LZYZ01000004">
    <property type="protein sequence ID" value="OOM11711.1"/>
    <property type="molecule type" value="Genomic_DNA"/>
</dbReference>
<name>A0A1S8N609_CLOSA</name>
<evidence type="ECO:0000313" key="1">
    <source>
        <dbReference type="EMBL" id="OOM11711.1"/>
    </source>
</evidence>
<proteinExistence type="predicted"/>
<dbReference type="Proteomes" id="UP000191154">
    <property type="component" value="Unassembled WGS sequence"/>
</dbReference>
<accession>A0A1S8N609</accession>